<protein>
    <submittedName>
        <fullName evidence="1">Uncharacterized protein</fullName>
    </submittedName>
</protein>
<gene>
    <name evidence="1" type="ORF">MSG28_005773</name>
</gene>
<dbReference type="EMBL" id="CM046109">
    <property type="protein sequence ID" value="KAI8442165.1"/>
    <property type="molecule type" value="Genomic_DNA"/>
</dbReference>
<sequence>MYKLVLWACLLAAAAAQDDVFELNIIHFNDFHAHFDEISPAGTICNPSEAPCIGGYARLYTAIKEAKEAEPDSLVLNGGDTFQGTIWYNFLRWNVSQHFMNLLPHDAHVLGNHEFDHGPEGLLPYLERLNAPMLGANVNTTFEPELTPFVRNHVVLERRGRRIGIIGVLLRVFSAPIGQVIMEDEVEAINREAAILAEQGVDIIIVLSHCGYTSDVAMARVISPEVDIIVGAHSHTLLFNGETPNGDFAAGDYPTEVVQTNGHRILVVQASCYTRYLGNIKLFFNAAGTIQGWEGIPIFLGTSIIQGHVDQATPLTNFMADPQMLEELEPWRLEVDAVGKEVLGRLLTPLSRSCYSRECNIGSWACDGFLQQLMDRAGGSAWHHAHVCMINAGGLRAAIDRGEVTTEGLLMAVPFENYVQVYDLKGRYLLEALEFSVGVAQSGDFYSGRMLQIGGMRNVYNASAPAGSRVASALVRCIGCSVPHYQPLDPEATYRIVTQNYIGDGGGGYTMLSENRENLENLRLDYVMLQDYIRQQGAVLQDLDGRIEIVY</sequence>
<name>A0ACC0L0Q6_CHOFU</name>
<reference evidence="1 2" key="1">
    <citation type="journal article" date="2022" name="Genome Biol. Evol.">
        <title>The Spruce Budworm Genome: Reconstructing the Evolutionary History of Antifreeze Proteins.</title>
        <authorList>
            <person name="Beliveau C."/>
            <person name="Gagne P."/>
            <person name="Picq S."/>
            <person name="Vernygora O."/>
            <person name="Keeling C.I."/>
            <person name="Pinkney K."/>
            <person name="Doucet D."/>
            <person name="Wen F."/>
            <person name="Johnston J.S."/>
            <person name="Maaroufi H."/>
            <person name="Boyle B."/>
            <person name="Laroche J."/>
            <person name="Dewar K."/>
            <person name="Juretic N."/>
            <person name="Blackburn G."/>
            <person name="Nisole A."/>
            <person name="Brunet B."/>
            <person name="Brandao M."/>
            <person name="Lumley L."/>
            <person name="Duan J."/>
            <person name="Quan G."/>
            <person name="Lucarotti C.J."/>
            <person name="Roe A.D."/>
            <person name="Sperling F.A.H."/>
            <person name="Levesque R.C."/>
            <person name="Cusson M."/>
        </authorList>
    </citation>
    <scope>NUCLEOTIDE SEQUENCE [LARGE SCALE GENOMIC DNA]</scope>
    <source>
        <strain evidence="1">Glfc:IPQL:Cfum</strain>
    </source>
</reference>
<proteinExistence type="predicted"/>
<evidence type="ECO:0000313" key="1">
    <source>
        <dbReference type="EMBL" id="KAI8442165.1"/>
    </source>
</evidence>
<organism evidence="1 2">
    <name type="scientific">Choristoneura fumiferana</name>
    <name type="common">Spruce budworm moth</name>
    <name type="synonym">Archips fumiferana</name>
    <dbReference type="NCBI Taxonomy" id="7141"/>
    <lineage>
        <taxon>Eukaryota</taxon>
        <taxon>Metazoa</taxon>
        <taxon>Ecdysozoa</taxon>
        <taxon>Arthropoda</taxon>
        <taxon>Hexapoda</taxon>
        <taxon>Insecta</taxon>
        <taxon>Pterygota</taxon>
        <taxon>Neoptera</taxon>
        <taxon>Endopterygota</taxon>
        <taxon>Lepidoptera</taxon>
        <taxon>Glossata</taxon>
        <taxon>Ditrysia</taxon>
        <taxon>Tortricoidea</taxon>
        <taxon>Tortricidae</taxon>
        <taxon>Tortricinae</taxon>
        <taxon>Choristoneura</taxon>
    </lineage>
</organism>
<comment type="caution">
    <text evidence="1">The sequence shown here is derived from an EMBL/GenBank/DDBJ whole genome shotgun (WGS) entry which is preliminary data.</text>
</comment>
<accession>A0ACC0L0Q6</accession>
<dbReference type="Proteomes" id="UP001064048">
    <property type="component" value="Chromosome 9"/>
</dbReference>
<evidence type="ECO:0000313" key="2">
    <source>
        <dbReference type="Proteomes" id="UP001064048"/>
    </source>
</evidence>
<keyword evidence="2" id="KW-1185">Reference proteome</keyword>